<protein>
    <submittedName>
        <fullName evidence="3">COA7</fullName>
    </submittedName>
</protein>
<dbReference type="PANTHER" id="PTHR13891">
    <property type="entry name" value="CYTOCHROME C OXIDASE ASSEMBLY FACTOR 7"/>
    <property type="match status" value="1"/>
</dbReference>
<dbReference type="PANTHER" id="PTHR13891:SF1">
    <property type="entry name" value="CYTOCHROME C OXIDASE ASSEMBLY FACTOR 7"/>
    <property type="match status" value="1"/>
</dbReference>
<keyword evidence="4" id="KW-1185">Reference proteome</keyword>
<dbReference type="GO" id="GO:0005758">
    <property type="term" value="C:mitochondrial intermembrane space"/>
    <property type="evidence" value="ECO:0007669"/>
    <property type="project" value="TreeGrafter"/>
</dbReference>
<dbReference type="InterPro" id="IPR040239">
    <property type="entry name" value="HcpB-like"/>
</dbReference>
<dbReference type="InterPro" id="IPR011990">
    <property type="entry name" value="TPR-like_helical_dom_sf"/>
</dbReference>
<dbReference type="SMART" id="SM00671">
    <property type="entry name" value="SEL1"/>
    <property type="match status" value="4"/>
</dbReference>
<accession>A0A6J8EVC1</accession>
<proteinExistence type="inferred from homology"/>
<dbReference type="AlphaFoldDB" id="A0A6J8EVC1"/>
<sequence length="235" mass="27063">MASSASTPYSYDLTNEEDVKHYLKNIEIEYSFHCFSEKNPDGCYRLASFYDTIKIDKQKAVKLYQTNCDDNEHGDSCNKLAKHMMLKGKLGGGIKDGKTEDIFKYHHKACQYGNNESCYSSALMNMDPEYVGENKNLKKCLEYFNIACDRNDGRSCSKLGEIYRKGSHVQRDMIKATEYHKKGCDLEMPQSCINLSYMYRKGDGIPKNEDLAEKYRDMVKKLAEKEKASTLRMSQ</sequence>
<evidence type="ECO:0000256" key="2">
    <source>
        <dbReference type="ARBA" id="ARBA00022737"/>
    </source>
</evidence>
<dbReference type="EMBL" id="CACVKT020009881">
    <property type="protein sequence ID" value="CAC5423803.1"/>
    <property type="molecule type" value="Genomic_DNA"/>
</dbReference>
<evidence type="ECO:0000313" key="3">
    <source>
        <dbReference type="EMBL" id="CAC5423803.1"/>
    </source>
</evidence>
<keyword evidence="2" id="KW-0677">Repeat</keyword>
<gene>
    <name evidence="3" type="ORF">MCOR_55772</name>
</gene>
<organism evidence="3 4">
    <name type="scientific">Mytilus coruscus</name>
    <name type="common">Sea mussel</name>
    <dbReference type="NCBI Taxonomy" id="42192"/>
    <lineage>
        <taxon>Eukaryota</taxon>
        <taxon>Metazoa</taxon>
        <taxon>Spiralia</taxon>
        <taxon>Lophotrochozoa</taxon>
        <taxon>Mollusca</taxon>
        <taxon>Bivalvia</taxon>
        <taxon>Autobranchia</taxon>
        <taxon>Pteriomorphia</taxon>
        <taxon>Mytilida</taxon>
        <taxon>Mytiloidea</taxon>
        <taxon>Mytilidae</taxon>
        <taxon>Mytilinae</taxon>
        <taxon>Mytilus</taxon>
    </lineage>
</organism>
<dbReference type="Proteomes" id="UP000507470">
    <property type="component" value="Unassembled WGS sequence"/>
</dbReference>
<dbReference type="InterPro" id="IPR006597">
    <property type="entry name" value="Sel1-like"/>
</dbReference>
<evidence type="ECO:0000256" key="1">
    <source>
        <dbReference type="ARBA" id="ARBA00008486"/>
    </source>
</evidence>
<name>A0A6J8EVC1_MYTCO</name>
<dbReference type="Gene3D" id="1.25.40.10">
    <property type="entry name" value="Tetratricopeptide repeat domain"/>
    <property type="match status" value="1"/>
</dbReference>
<dbReference type="SMR" id="A0A6J8EVC1"/>
<comment type="similarity">
    <text evidence="1">Belongs to the hcp beta-lactamase family.</text>
</comment>
<evidence type="ECO:0000313" key="4">
    <source>
        <dbReference type="Proteomes" id="UP000507470"/>
    </source>
</evidence>
<dbReference type="OrthoDB" id="272077at2759"/>
<reference evidence="3 4" key="1">
    <citation type="submission" date="2020-06" db="EMBL/GenBank/DDBJ databases">
        <authorList>
            <person name="Li R."/>
            <person name="Bekaert M."/>
        </authorList>
    </citation>
    <scope>NUCLEOTIDE SEQUENCE [LARGE SCALE GENOMIC DNA]</scope>
    <source>
        <strain evidence="4">wild</strain>
    </source>
</reference>
<dbReference type="SUPFAM" id="SSF81901">
    <property type="entry name" value="HCP-like"/>
    <property type="match status" value="1"/>
</dbReference>
<dbReference type="Pfam" id="PF08238">
    <property type="entry name" value="Sel1"/>
    <property type="match status" value="4"/>
</dbReference>